<evidence type="ECO:0000313" key="1">
    <source>
        <dbReference type="EMBL" id="MFD1094573.1"/>
    </source>
</evidence>
<reference evidence="2" key="1">
    <citation type="journal article" date="2019" name="Int. J. Syst. Evol. Microbiol.">
        <title>The Global Catalogue of Microorganisms (GCM) 10K type strain sequencing project: providing services to taxonomists for standard genome sequencing and annotation.</title>
        <authorList>
            <consortium name="The Broad Institute Genomics Platform"/>
            <consortium name="The Broad Institute Genome Sequencing Center for Infectious Disease"/>
            <person name="Wu L."/>
            <person name="Ma J."/>
        </authorList>
    </citation>
    <scope>NUCLEOTIDE SEQUENCE [LARGE SCALE GENOMIC DNA]</scope>
    <source>
        <strain evidence="2">CCUG 64793</strain>
    </source>
</reference>
<keyword evidence="2" id="KW-1185">Reference proteome</keyword>
<dbReference type="Proteomes" id="UP001597131">
    <property type="component" value="Unassembled WGS sequence"/>
</dbReference>
<accession>A0ABW3NLZ8</accession>
<dbReference type="Gene3D" id="2.60.20.10">
    <property type="entry name" value="Crystallins"/>
    <property type="match status" value="1"/>
</dbReference>
<sequence>MEKAVINSKPPFLLEVKRQNDYEYNTWFTRTTDVTGIPVRDGSLDPDRISLYSRVEYSGSVSRLAVGEYDPTDLQSLGFYENIQSLMVLFDYEVTVYDGDDLSGASKMLDITTNDLGSFKVRSMKVVFNNSY</sequence>
<gene>
    <name evidence="1" type="ORF">ACFQ3Q_02325</name>
</gene>
<name>A0ABW3NLZ8_9FLAO</name>
<organism evidence="1 2">
    <name type="scientific">Salegentibacter chungangensis</name>
    <dbReference type="NCBI Taxonomy" id="1335724"/>
    <lineage>
        <taxon>Bacteria</taxon>
        <taxon>Pseudomonadati</taxon>
        <taxon>Bacteroidota</taxon>
        <taxon>Flavobacteriia</taxon>
        <taxon>Flavobacteriales</taxon>
        <taxon>Flavobacteriaceae</taxon>
        <taxon>Salegentibacter</taxon>
    </lineage>
</organism>
<comment type="caution">
    <text evidence="1">The sequence shown here is derived from an EMBL/GenBank/DDBJ whole genome shotgun (WGS) entry which is preliminary data.</text>
</comment>
<dbReference type="RefSeq" id="WP_380742525.1">
    <property type="nucleotide sequence ID" value="NZ_JBHTLI010000001.1"/>
</dbReference>
<dbReference type="SUPFAM" id="SSF49695">
    <property type="entry name" value="gamma-Crystallin-like"/>
    <property type="match status" value="1"/>
</dbReference>
<dbReference type="InterPro" id="IPR011024">
    <property type="entry name" value="G_crystallin-like"/>
</dbReference>
<dbReference type="EMBL" id="JBHTLI010000001">
    <property type="protein sequence ID" value="MFD1094573.1"/>
    <property type="molecule type" value="Genomic_DNA"/>
</dbReference>
<protein>
    <submittedName>
        <fullName evidence="1">Uncharacterized protein</fullName>
    </submittedName>
</protein>
<proteinExistence type="predicted"/>
<evidence type="ECO:0000313" key="2">
    <source>
        <dbReference type="Proteomes" id="UP001597131"/>
    </source>
</evidence>